<comment type="catalytic activity">
    <reaction evidence="8 9">
        <text>L-threonine + hydrogencarbonate + ATP = L-threonylcarbamoyladenylate + diphosphate + H2O</text>
        <dbReference type="Rhea" id="RHEA:36407"/>
        <dbReference type="ChEBI" id="CHEBI:15377"/>
        <dbReference type="ChEBI" id="CHEBI:17544"/>
        <dbReference type="ChEBI" id="CHEBI:30616"/>
        <dbReference type="ChEBI" id="CHEBI:33019"/>
        <dbReference type="ChEBI" id="CHEBI:57926"/>
        <dbReference type="ChEBI" id="CHEBI:73682"/>
        <dbReference type="EC" id="2.7.7.87"/>
    </reaction>
</comment>
<comment type="subcellular location">
    <subcellularLocation>
        <location evidence="1 9">Cytoplasm</location>
    </subcellularLocation>
</comment>
<comment type="similarity">
    <text evidence="9">Belongs to the SUA5 family. TsaC subfamily.</text>
</comment>
<dbReference type="RefSeq" id="WP_324779462.1">
    <property type="nucleotide sequence ID" value="NZ_CP141769.1"/>
</dbReference>
<dbReference type="PANTHER" id="PTHR17490">
    <property type="entry name" value="SUA5"/>
    <property type="match status" value="1"/>
</dbReference>
<dbReference type="Proteomes" id="UP001334732">
    <property type="component" value="Chromosome"/>
</dbReference>
<gene>
    <name evidence="9" type="primary">tsaC</name>
    <name evidence="11" type="ORF">VA613_13105</name>
</gene>
<evidence type="ECO:0000256" key="2">
    <source>
        <dbReference type="ARBA" id="ARBA00022490"/>
    </source>
</evidence>
<evidence type="ECO:0000256" key="5">
    <source>
        <dbReference type="ARBA" id="ARBA00022695"/>
    </source>
</evidence>
<organism evidence="11 12">
    <name type="scientific">Thiobacillus sedimenti</name>
    <dbReference type="NCBI Taxonomy" id="3110231"/>
    <lineage>
        <taxon>Bacteria</taxon>
        <taxon>Pseudomonadati</taxon>
        <taxon>Pseudomonadota</taxon>
        <taxon>Betaproteobacteria</taxon>
        <taxon>Nitrosomonadales</taxon>
        <taxon>Thiobacillaceae</taxon>
        <taxon>Thiobacillus</taxon>
    </lineage>
</organism>
<evidence type="ECO:0000256" key="3">
    <source>
        <dbReference type="ARBA" id="ARBA00022679"/>
    </source>
</evidence>
<dbReference type="InterPro" id="IPR023535">
    <property type="entry name" value="TC-AMP_synthase"/>
</dbReference>
<keyword evidence="7 9" id="KW-0067">ATP-binding</keyword>
<protein>
    <recommendedName>
        <fullName evidence="9">Threonylcarbamoyl-AMP synthase</fullName>
        <shortName evidence="9">TC-AMP synthase</shortName>
        <ecNumber evidence="9">2.7.7.87</ecNumber>
    </recommendedName>
    <alternativeName>
        <fullName evidence="9">L-threonylcarbamoyladenylate synthase</fullName>
    </alternativeName>
    <alternativeName>
        <fullName evidence="9">t(6)A37 threonylcarbamoyladenosine biosynthesis protein TsaC</fullName>
    </alternativeName>
    <alternativeName>
        <fullName evidence="9">tRNA threonylcarbamoyladenosine biosynthesis protein TsaC</fullName>
    </alternativeName>
</protein>
<dbReference type="EMBL" id="CP141769">
    <property type="protein sequence ID" value="WRS38930.1"/>
    <property type="molecule type" value="Genomic_DNA"/>
</dbReference>
<dbReference type="InterPro" id="IPR017945">
    <property type="entry name" value="DHBP_synth_RibB-like_a/b_dom"/>
</dbReference>
<dbReference type="InterPro" id="IPR050156">
    <property type="entry name" value="TC-AMP_synthase_SUA5"/>
</dbReference>
<dbReference type="InterPro" id="IPR006070">
    <property type="entry name" value="Sua5-like_dom"/>
</dbReference>
<sequence>MSGERETVRGDAVALRAHLARGGLIAYPTESCYGLGCDPRNLQALRRLIALKGRSAAKGMLLIADRYRRLAPYVGRLAAADRAHMQRSWPGPVTWVVPASRACPALLTGGRPTIAVRVTAHPGAARLCRELGMALVSTSANKTGRKPAKTAAECRKIFGARVRVVPGRIGTRKRPSTLIDLATGTVLRP</sequence>
<evidence type="ECO:0000313" key="11">
    <source>
        <dbReference type="EMBL" id="WRS38930.1"/>
    </source>
</evidence>
<keyword evidence="3 9" id="KW-0808">Transferase</keyword>
<evidence type="ECO:0000259" key="10">
    <source>
        <dbReference type="PROSITE" id="PS51163"/>
    </source>
</evidence>
<evidence type="ECO:0000256" key="6">
    <source>
        <dbReference type="ARBA" id="ARBA00022741"/>
    </source>
</evidence>
<dbReference type="HAMAP" id="MF_01852">
    <property type="entry name" value="TsaC"/>
    <property type="match status" value="1"/>
</dbReference>
<keyword evidence="12" id="KW-1185">Reference proteome</keyword>
<name>A0ABZ1CIN5_9PROT</name>
<keyword evidence="5 9" id="KW-0548">Nucleotidyltransferase</keyword>
<evidence type="ECO:0000256" key="4">
    <source>
        <dbReference type="ARBA" id="ARBA00022694"/>
    </source>
</evidence>
<evidence type="ECO:0000256" key="8">
    <source>
        <dbReference type="ARBA" id="ARBA00048366"/>
    </source>
</evidence>
<dbReference type="PANTHER" id="PTHR17490:SF18">
    <property type="entry name" value="THREONYLCARBAMOYL-AMP SYNTHASE"/>
    <property type="match status" value="1"/>
</dbReference>
<dbReference type="SUPFAM" id="SSF55821">
    <property type="entry name" value="YrdC/RibB"/>
    <property type="match status" value="1"/>
</dbReference>
<reference evidence="11 12" key="1">
    <citation type="submission" date="2023-12" db="EMBL/GenBank/DDBJ databases">
        <title>Thiobacillus sedimentum sp. nov., a chemolithoautotrophic sulfur-oxidizing bacterium isolated from freshwater sediment.</title>
        <authorList>
            <person name="Luo J."/>
            <person name="Dai C."/>
        </authorList>
    </citation>
    <scope>NUCLEOTIDE SEQUENCE [LARGE SCALE GENOMIC DNA]</scope>
    <source>
        <strain evidence="11 12">SCUT-2</strain>
    </source>
</reference>
<evidence type="ECO:0000313" key="12">
    <source>
        <dbReference type="Proteomes" id="UP001334732"/>
    </source>
</evidence>
<dbReference type="Pfam" id="PF01300">
    <property type="entry name" value="Sua5_yciO_yrdC"/>
    <property type="match status" value="1"/>
</dbReference>
<evidence type="ECO:0000256" key="1">
    <source>
        <dbReference type="ARBA" id="ARBA00004496"/>
    </source>
</evidence>
<proteinExistence type="inferred from homology"/>
<dbReference type="PROSITE" id="PS51163">
    <property type="entry name" value="YRDC"/>
    <property type="match status" value="1"/>
</dbReference>
<keyword evidence="6 9" id="KW-0547">Nucleotide-binding</keyword>
<accession>A0ABZ1CIN5</accession>
<keyword evidence="4 9" id="KW-0819">tRNA processing</keyword>
<comment type="function">
    <text evidence="9">Required for the formation of a threonylcarbamoyl group on adenosine at position 37 (t(6)A37) in tRNAs that read codons beginning with adenine. Catalyzes the conversion of L-threonine, HCO(3)(-)/CO(2) and ATP to give threonylcarbamoyl-AMP (TC-AMP) as the acyladenylate intermediate, with the release of diphosphate.</text>
</comment>
<dbReference type="EC" id="2.7.7.87" evidence="9"/>
<evidence type="ECO:0000256" key="9">
    <source>
        <dbReference type="HAMAP-Rule" id="MF_01852"/>
    </source>
</evidence>
<dbReference type="Gene3D" id="3.90.870.10">
    <property type="entry name" value="DHBP synthase"/>
    <property type="match status" value="1"/>
</dbReference>
<keyword evidence="2 9" id="KW-0963">Cytoplasm</keyword>
<evidence type="ECO:0000256" key="7">
    <source>
        <dbReference type="ARBA" id="ARBA00022840"/>
    </source>
</evidence>
<feature type="domain" description="YrdC-like" evidence="10">
    <location>
        <begin position="5"/>
        <end position="189"/>
    </location>
</feature>